<name>A0A9K3LTI8_9STRA</name>
<gene>
    <name evidence="2" type="ORF">IV203_029486</name>
</gene>
<keyword evidence="3" id="KW-1185">Reference proteome</keyword>
<evidence type="ECO:0000256" key="1">
    <source>
        <dbReference type="SAM" id="MobiDB-lite"/>
    </source>
</evidence>
<reference evidence="2" key="1">
    <citation type="journal article" date="2021" name="Sci. Rep.">
        <title>Diploid genomic architecture of Nitzschia inconspicua, an elite biomass production diatom.</title>
        <authorList>
            <person name="Oliver A."/>
            <person name="Podell S."/>
            <person name="Pinowska A."/>
            <person name="Traller J.C."/>
            <person name="Smith S.R."/>
            <person name="McClure R."/>
            <person name="Beliaev A."/>
            <person name="Bohutskyi P."/>
            <person name="Hill E.A."/>
            <person name="Rabines A."/>
            <person name="Zheng H."/>
            <person name="Allen L.Z."/>
            <person name="Kuo A."/>
            <person name="Grigoriev I.V."/>
            <person name="Allen A.E."/>
            <person name="Hazlebeck D."/>
            <person name="Allen E.E."/>
        </authorList>
    </citation>
    <scope>NUCLEOTIDE SEQUENCE</scope>
    <source>
        <strain evidence="2">Hildebrandi</strain>
    </source>
</reference>
<organism evidence="2 3">
    <name type="scientific">Nitzschia inconspicua</name>
    <dbReference type="NCBI Taxonomy" id="303405"/>
    <lineage>
        <taxon>Eukaryota</taxon>
        <taxon>Sar</taxon>
        <taxon>Stramenopiles</taxon>
        <taxon>Ochrophyta</taxon>
        <taxon>Bacillariophyta</taxon>
        <taxon>Bacillariophyceae</taxon>
        <taxon>Bacillariophycidae</taxon>
        <taxon>Bacillariales</taxon>
        <taxon>Bacillariaceae</taxon>
        <taxon>Nitzschia</taxon>
    </lineage>
</organism>
<feature type="compositionally biased region" description="Basic and acidic residues" evidence="1">
    <location>
        <begin position="143"/>
        <end position="153"/>
    </location>
</feature>
<evidence type="ECO:0000313" key="2">
    <source>
        <dbReference type="EMBL" id="KAG7366816.1"/>
    </source>
</evidence>
<evidence type="ECO:0000313" key="3">
    <source>
        <dbReference type="Proteomes" id="UP000693970"/>
    </source>
</evidence>
<dbReference type="AlphaFoldDB" id="A0A9K3LTI8"/>
<proteinExistence type="predicted"/>
<sequence>MRTVRGVCAGANYTTFTPLAPSIRSPTAATVSATYSSSPQSIPVPPSLETAAILRTPVIIRLSNVGIFQGEDSARYSLPRHLSLRPRALSIRSRISVTRGVSRYHSETSSRLASHGGRLDTLTPSASTPRPSPTLGDGNNVSDGRHENNRNDSEVEGGGHTPYSILPMIPSW</sequence>
<feature type="region of interest" description="Disordered" evidence="1">
    <location>
        <begin position="100"/>
        <end position="172"/>
    </location>
</feature>
<dbReference type="Proteomes" id="UP000693970">
    <property type="component" value="Unassembled WGS sequence"/>
</dbReference>
<dbReference type="EMBL" id="JAGRRH010000007">
    <property type="protein sequence ID" value="KAG7366816.1"/>
    <property type="molecule type" value="Genomic_DNA"/>
</dbReference>
<accession>A0A9K3LTI8</accession>
<reference evidence="2" key="2">
    <citation type="submission" date="2021-04" db="EMBL/GenBank/DDBJ databases">
        <authorList>
            <person name="Podell S."/>
        </authorList>
    </citation>
    <scope>NUCLEOTIDE SEQUENCE</scope>
    <source>
        <strain evidence="2">Hildebrandi</strain>
    </source>
</reference>
<comment type="caution">
    <text evidence="2">The sequence shown here is derived from an EMBL/GenBank/DDBJ whole genome shotgun (WGS) entry which is preliminary data.</text>
</comment>
<protein>
    <submittedName>
        <fullName evidence="2">Uncharacterized protein</fullName>
    </submittedName>
</protein>